<dbReference type="GeneID" id="38777448"/>
<dbReference type="AlphaFoldDB" id="A0A401GEG7"/>
<gene>
    <name evidence="7" type="ORF">SCP_0302460</name>
</gene>
<feature type="binding site" evidence="5">
    <location>
        <position position="369"/>
    </location>
    <ligand>
        <name>Zn(2+)</name>
        <dbReference type="ChEBI" id="CHEBI:29105"/>
    </ligand>
</feature>
<feature type="domain" description="Hcy-binding" evidence="6">
    <location>
        <begin position="1"/>
        <end position="383"/>
    </location>
</feature>
<dbReference type="RefSeq" id="XP_027611444.1">
    <property type="nucleotide sequence ID" value="XM_027755643.1"/>
</dbReference>
<dbReference type="InterPro" id="IPR036589">
    <property type="entry name" value="HCY_dom_sf"/>
</dbReference>
<keyword evidence="3 5" id="KW-0479">Metal-binding</keyword>
<dbReference type="PANTHER" id="PTHR46015">
    <property type="entry name" value="ZGC:172121"/>
    <property type="match status" value="1"/>
</dbReference>
<feature type="binding site" evidence="5">
    <location>
        <position position="284"/>
    </location>
    <ligand>
        <name>Zn(2+)</name>
        <dbReference type="ChEBI" id="CHEBI:29105"/>
    </ligand>
</feature>
<name>A0A401GEG7_9APHY</name>
<comment type="caution">
    <text evidence="7">The sequence shown here is derived from an EMBL/GenBank/DDBJ whole genome shotgun (WGS) entry which is preliminary data.</text>
</comment>
<dbReference type="Pfam" id="PF02574">
    <property type="entry name" value="S-methyl_trans"/>
    <property type="match status" value="1"/>
</dbReference>
<evidence type="ECO:0000256" key="2">
    <source>
        <dbReference type="ARBA" id="ARBA00022679"/>
    </source>
</evidence>
<evidence type="ECO:0000256" key="4">
    <source>
        <dbReference type="ARBA" id="ARBA00022833"/>
    </source>
</evidence>
<dbReference type="SUPFAM" id="SSF82282">
    <property type="entry name" value="Homocysteine S-methyltransferase"/>
    <property type="match status" value="1"/>
</dbReference>
<dbReference type="InParanoid" id="A0A401GEG7"/>
<accession>A0A401GEG7</accession>
<dbReference type="EMBL" id="BFAD01000003">
    <property type="protein sequence ID" value="GBE80531.1"/>
    <property type="molecule type" value="Genomic_DNA"/>
</dbReference>
<comment type="cofactor">
    <cofactor evidence="5">
        <name>Zn(2+)</name>
        <dbReference type="ChEBI" id="CHEBI:29105"/>
    </cofactor>
</comment>
<feature type="binding site" evidence="5">
    <location>
        <position position="368"/>
    </location>
    <ligand>
        <name>Zn(2+)</name>
        <dbReference type="ChEBI" id="CHEBI:29105"/>
    </ligand>
</feature>
<reference evidence="7 8" key="1">
    <citation type="journal article" date="2018" name="Sci. Rep.">
        <title>Genome sequence of the cauliflower mushroom Sparassis crispa (Hanabiratake) and its association with beneficial usage.</title>
        <authorList>
            <person name="Kiyama R."/>
            <person name="Furutani Y."/>
            <person name="Kawaguchi K."/>
            <person name="Nakanishi T."/>
        </authorList>
    </citation>
    <scope>NUCLEOTIDE SEQUENCE [LARGE SCALE GENOMIC DNA]</scope>
</reference>
<dbReference type="Gene3D" id="3.20.20.330">
    <property type="entry name" value="Homocysteine-binding-like domain"/>
    <property type="match status" value="1"/>
</dbReference>
<evidence type="ECO:0000256" key="5">
    <source>
        <dbReference type="PROSITE-ProRule" id="PRU00333"/>
    </source>
</evidence>
<dbReference type="FunCoup" id="A0A401GEG7">
    <property type="interactions" value="17"/>
</dbReference>
<protein>
    <submittedName>
        <fullName evidence="7">Homocysteine S-methyltransferase</fullName>
    </submittedName>
</protein>
<evidence type="ECO:0000256" key="3">
    <source>
        <dbReference type="ARBA" id="ARBA00022723"/>
    </source>
</evidence>
<proteinExistence type="predicted"/>
<evidence type="ECO:0000313" key="7">
    <source>
        <dbReference type="EMBL" id="GBE80531.1"/>
    </source>
</evidence>
<dbReference type="GO" id="GO:0033528">
    <property type="term" value="P:S-methylmethionine cycle"/>
    <property type="evidence" value="ECO:0007669"/>
    <property type="project" value="TreeGrafter"/>
</dbReference>
<evidence type="ECO:0000256" key="1">
    <source>
        <dbReference type="ARBA" id="ARBA00022603"/>
    </source>
</evidence>
<dbReference type="STRING" id="139825.A0A401GEG7"/>
<sequence>MISENGTEILILDGGLGTTLEDVFHKNISTPLWSAKPIDDDPETIIEAHLAFLRAGADVILTSTYQCAWETFERSGYSRTDAVRIMRKSVALAVEARRRYLLDERNDGNKDTPQKHIRIALALGPYGAALPHAQEFSGLYPPPYGPKGYTPNEKNYNAFGDLDAGARSKKAAIEALTTFHLERLRVFAEDKDTWDAIDFVAFETVPLAREITAIRRAVGLLLGEVGALQMKRWWIATVYPGGHFPGELSPGGGKLTVQGVTTSAFRKNADAALLPRPIGFGVNCTSIEFLPTLLQEATDTIQTVCNDEDYRPLLVVYPNRGDVFDAVNHTWHPSDTQTQGGAWAKYLCDIVRPVMERNIWGGLIVGGCCKTGPEEIAALVRQVKSRDETN</sequence>
<dbReference type="PROSITE" id="PS50970">
    <property type="entry name" value="HCY"/>
    <property type="match status" value="1"/>
</dbReference>
<dbReference type="PANTHER" id="PTHR46015:SF1">
    <property type="entry name" value="HOMOCYSTEINE S-METHYLTRANSFERASE-LIKE ISOFORM 1"/>
    <property type="match status" value="1"/>
</dbReference>
<keyword evidence="1 5" id="KW-0489">Methyltransferase</keyword>
<keyword evidence="2 5" id="KW-0808">Transferase</keyword>
<organism evidence="7 8">
    <name type="scientific">Sparassis crispa</name>
    <dbReference type="NCBI Taxonomy" id="139825"/>
    <lineage>
        <taxon>Eukaryota</taxon>
        <taxon>Fungi</taxon>
        <taxon>Dikarya</taxon>
        <taxon>Basidiomycota</taxon>
        <taxon>Agaricomycotina</taxon>
        <taxon>Agaricomycetes</taxon>
        <taxon>Polyporales</taxon>
        <taxon>Sparassidaceae</taxon>
        <taxon>Sparassis</taxon>
    </lineage>
</organism>
<dbReference type="GO" id="GO:0009086">
    <property type="term" value="P:methionine biosynthetic process"/>
    <property type="evidence" value="ECO:0007669"/>
    <property type="project" value="InterPro"/>
</dbReference>
<dbReference type="GO" id="GO:0008898">
    <property type="term" value="F:S-adenosylmethionine-homocysteine S-methyltransferase activity"/>
    <property type="evidence" value="ECO:0007669"/>
    <property type="project" value="TreeGrafter"/>
</dbReference>
<keyword evidence="4 5" id="KW-0862">Zinc</keyword>
<dbReference type="InterPro" id="IPR051486">
    <property type="entry name" value="Hcy_S-methyltransferase"/>
</dbReference>
<dbReference type="GO" id="GO:0032259">
    <property type="term" value="P:methylation"/>
    <property type="evidence" value="ECO:0007669"/>
    <property type="project" value="UniProtKB-KW"/>
</dbReference>
<dbReference type="InterPro" id="IPR003726">
    <property type="entry name" value="HCY_dom"/>
</dbReference>
<evidence type="ECO:0000259" key="6">
    <source>
        <dbReference type="PROSITE" id="PS50970"/>
    </source>
</evidence>
<dbReference type="OrthoDB" id="261426at2759"/>
<dbReference type="Proteomes" id="UP000287166">
    <property type="component" value="Unassembled WGS sequence"/>
</dbReference>
<dbReference type="GO" id="GO:0008270">
    <property type="term" value="F:zinc ion binding"/>
    <property type="evidence" value="ECO:0007669"/>
    <property type="project" value="InterPro"/>
</dbReference>
<evidence type="ECO:0000313" key="8">
    <source>
        <dbReference type="Proteomes" id="UP000287166"/>
    </source>
</evidence>
<keyword evidence="8" id="KW-1185">Reference proteome</keyword>